<reference evidence="2" key="1">
    <citation type="journal article" date="2014" name="Int. J. Syst. Evol. Microbiol.">
        <title>Complete genome sequence of Corynebacterium casei LMG S-19264T (=DSM 44701T), isolated from a smear-ripened cheese.</title>
        <authorList>
            <consortium name="US DOE Joint Genome Institute (JGI-PGF)"/>
            <person name="Walter F."/>
            <person name="Albersmeier A."/>
            <person name="Kalinowski J."/>
            <person name="Ruckert C."/>
        </authorList>
    </citation>
    <scope>NUCLEOTIDE SEQUENCE</scope>
    <source>
        <strain evidence="2">CGMCC 4.7110</strain>
    </source>
</reference>
<sequence length="448" mass="50456">MAHLEDQIQASGSPLALLRSGRSGAYPFPIRAEFTNWRDEQESWRTSAALMDLSHHMTDLTVEGPDCYRLLSDVGANTFAGFGPMKAKQFVAVNHDGYMVGDCILFCLADNLVRLVGRPPALNWVQFHAETGGYDVTLRRDERTAQNPNGREFFRLQLQGPHAAAIFEKVNGGPMPDIPFFSMGRFNIGKHEVTALNHRMSGFPGLEFFGPYEHIDDVRDTILEAGESFGVRQVGGRAYASVATESGWIANTVPAVYSGEKQKPYREWANARSFEASLSLGGSFVSDRVEDYYVTPWDLGYGHILKFDHDFIGREALEARRGQKHRRKAWLSWHRDDVARIFASQYEHGERRFKHIEMPAAFYAASHFDRIERDGRLIGVSTLCSYTANVRGWISVCMIDEDELTYGQEVELVWGEPNGGSANPTVERHSQTKIRATVSRRPFAGDKH</sequence>
<dbReference type="InterPro" id="IPR027266">
    <property type="entry name" value="TrmE/GcvT-like"/>
</dbReference>
<dbReference type="AlphaFoldDB" id="A0A917XLY9"/>
<dbReference type="EMBL" id="BMML01000025">
    <property type="protein sequence ID" value="GGN36973.1"/>
    <property type="molecule type" value="Genomic_DNA"/>
</dbReference>
<dbReference type="InterPro" id="IPR028896">
    <property type="entry name" value="GcvT/YgfZ/DmdA"/>
</dbReference>
<comment type="caution">
    <text evidence="2">The sequence shown here is derived from an EMBL/GenBank/DDBJ whole genome shotgun (WGS) entry which is preliminary data.</text>
</comment>
<dbReference type="Proteomes" id="UP000653411">
    <property type="component" value="Unassembled WGS sequence"/>
</dbReference>
<protein>
    <submittedName>
        <fullName evidence="2">Glycine cleavage system protein T</fullName>
    </submittedName>
</protein>
<feature type="domain" description="GCVT N-terminal" evidence="1">
    <location>
        <begin position="31"/>
        <end position="249"/>
    </location>
</feature>
<evidence type="ECO:0000259" key="1">
    <source>
        <dbReference type="Pfam" id="PF01571"/>
    </source>
</evidence>
<dbReference type="GO" id="GO:0005829">
    <property type="term" value="C:cytosol"/>
    <property type="evidence" value="ECO:0007669"/>
    <property type="project" value="TreeGrafter"/>
</dbReference>
<dbReference type="SUPFAM" id="SSF103025">
    <property type="entry name" value="Folate-binding domain"/>
    <property type="match status" value="1"/>
</dbReference>
<evidence type="ECO:0000313" key="2">
    <source>
        <dbReference type="EMBL" id="GGN36973.1"/>
    </source>
</evidence>
<gene>
    <name evidence="2" type="primary">gcvT</name>
    <name evidence="2" type="ORF">GCM10011578_080780</name>
</gene>
<evidence type="ECO:0000313" key="3">
    <source>
        <dbReference type="Proteomes" id="UP000653411"/>
    </source>
</evidence>
<dbReference type="RefSeq" id="WP_189267901.1">
    <property type="nucleotide sequence ID" value="NZ_BMML01000025.1"/>
</dbReference>
<dbReference type="InterPro" id="IPR006222">
    <property type="entry name" value="GCVT_N"/>
</dbReference>
<reference evidence="2" key="2">
    <citation type="submission" date="2020-09" db="EMBL/GenBank/DDBJ databases">
        <authorList>
            <person name="Sun Q."/>
            <person name="Zhou Y."/>
        </authorList>
    </citation>
    <scope>NUCLEOTIDE SEQUENCE</scope>
    <source>
        <strain evidence="2">CGMCC 4.7110</strain>
    </source>
</reference>
<dbReference type="Gene3D" id="3.30.1360.120">
    <property type="entry name" value="Probable tRNA modification gtpase trme, domain 1"/>
    <property type="match status" value="1"/>
</dbReference>
<dbReference type="Pfam" id="PF01571">
    <property type="entry name" value="GCV_T"/>
    <property type="match status" value="1"/>
</dbReference>
<name>A0A917XLY9_9ACTN</name>
<keyword evidence="3" id="KW-1185">Reference proteome</keyword>
<dbReference type="PANTHER" id="PTHR43757">
    <property type="entry name" value="AMINOMETHYLTRANSFERASE"/>
    <property type="match status" value="1"/>
</dbReference>
<proteinExistence type="predicted"/>
<dbReference type="PANTHER" id="PTHR43757:SF2">
    <property type="entry name" value="AMINOMETHYLTRANSFERASE, MITOCHONDRIAL"/>
    <property type="match status" value="1"/>
</dbReference>
<organism evidence="2 3">
    <name type="scientific">Streptomyces fuscichromogenes</name>
    <dbReference type="NCBI Taxonomy" id="1324013"/>
    <lineage>
        <taxon>Bacteria</taxon>
        <taxon>Bacillati</taxon>
        <taxon>Actinomycetota</taxon>
        <taxon>Actinomycetes</taxon>
        <taxon>Kitasatosporales</taxon>
        <taxon>Streptomycetaceae</taxon>
        <taxon>Streptomyces</taxon>
    </lineage>
</organism>
<accession>A0A917XLY9</accession>